<dbReference type="CDD" id="cd03424">
    <property type="entry name" value="NUDIX_ADPRase_Nudt5_UGPPase_Nudt14"/>
    <property type="match status" value="1"/>
</dbReference>
<evidence type="ECO:0000259" key="3">
    <source>
        <dbReference type="PROSITE" id="PS51462"/>
    </source>
</evidence>
<dbReference type="PANTHER" id="PTHR11839">
    <property type="entry name" value="UDP/ADP-SUGAR PYROPHOSPHATASE"/>
    <property type="match status" value="1"/>
</dbReference>
<evidence type="ECO:0000313" key="4">
    <source>
        <dbReference type="EMBL" id="OGM60398.1"/>
    </source>
</evidence>
<sequence>MKKIKKWQLLEETDVSPSSWFPLYKHKVRLANGKIVEDYYISKLGDVAMVVPITSNNEMVFVRQYKHGARELIIELPAGRIKSGLEPKDVAKEELREETGYVANNLIELGAIYGSPSKDALRVFGYLAKDLSVRVEQYLDDNEEIEVVLIPLNKVDGRIKKGEIMASDTIAFIKLAQLKHPDIFR</sequence>
<reference evidence="4 5" key="1">
    <citation type="journal article" date="2016" name="Nat. Commun.">
        <title>Thousands of microbial genomes shed light on interconnected biogeochemical processes in an aquifer system.</title>
        <authorList>
            <person name="Anantharaman K."/>
            <person name="Brown C.T."/>
            <person name="Hug L.A."/>
            <person name="Sharon I."/>
            <person name="Castelle C.J."/>
            <person name="Probst A.J."/>
            <person name="Thomas B.C."/>
            <person name="Singh A."/>
            <person name="Wilkins M.J."/>
            <person name="Karaoz U."/>
            <person name="Brodie E.L."/>
            <person name="Williams K.H."/>
            <person name="Hubbard S.S."/>
            <person name="Banfield J.F."/>
        </authorList>
    </citation>
    <scope>NUCLEOTIDE SEQUENCE [LARGE SCALE GENOMIC DNA]</scope>
</reference>
<comment type="caution">
    <text evidence="4">The sequence shown here is derived from an EMBL/GenBank/DDBJ whole genome shotgun (WGS) entry which is preliminary data.</text>
</comment>
<dbReference type="Pfam" id="PF00293">
    <property type="entry name" value="NUDIX"/>
    <property type="match status" value="1"/>
</dbReference>
<comment type="cofactor">
    <cofactor evidence="1">
        <name>Mg(2+)</name>
        <dbReference type="ChEBI" id="CHEBI:18420"/>
    </cofactor>
</comment>
<dbReference type="EMBL" id="MGHA01000017">
    <property type="protein sequence ID" value="OGM60398.1"/>
    <property type="molecule type" value="Genomic_DNA"/>
</dbReference>
<keyword evidence="2" id="KW-0378">Hydrolase</keyword>
<evidence type="ECO:0000256" key="1">
    <source>
        <dbReference type="ARBA" id="ARBA00001946"/>
    </source>
</evidence>
<dbReference type="STRING" id="1802514.A2955_03060"/>
<name>A0A1F8BAK9_9BACT</name>
<dbReference type="GO" id="GO:0019693">
    <property type="term" value="P:ribose phosphate metabolic process"/>
    <property type="evidence" value="ECO:0007669"/>
    <property type="project" value="TreeGrafter"/>
</dbReference>
<dbReference type="Gene3D" id="3.90.79.10">
    <property type="entry name" value="Nucleoside Triphosphate Pyrophosphohydrolase"/>
    <property type="match status" value="1"/>
</dbReference>
<dbReference type="InterPro" id="IPR000086">
    <property type="entry name" value="NUDIX_hydrolase_dom"/>
</dbReference>
<feature type="domain" description="Nudix hydrolase" evidence="3">
    <location>
        <begin position="43"/>
        <end position="185"/>
    </location>
</feature>
<protein>
    <recommendedName>
        <fullName evidence="3">Nudix hydrolase domain-containing protein</fullName>
    </recommendedName>
</protein>
<dbReference type="PROSITE" id="PS51462">
    <property type="entry name" value="NUDIX"/>
    <property type="match status" value="1"/>
</dbReference>
<organism evidence="4 5">
    <name type="scientific">Candidatus Woesebacteria bacterium RIFCSPLOWO2_01_FULL_37_19</name>
    <dbReference type="NCBI Taxonomy" id="1802514"/>
    <lineage>
        <taxon>Bacteria</taxon>
        <taxon>Candidatus Woeseibacteriota</taxon>
    </lineage>
</organism>
<dbReference type="InterPro" id="IPR015797">
    <property type="entry name" value="NUDIX_hydrolase-like_dom_sf"/>
</dbReference>
<dbReference type="PANTHER" id="PTHR11839:SF18">
    <property type="entry name" value="NUDIX HYDROLASE DOMAIN-CONTAINING PROTEIN"/>
    <property type="match status" value="1"/>
</dbReference>
<dbReference type="GO" id="GO:0016787">
    <property type="term" value="F:hydrolase activity"/>
    <property type="evidence" value="ECO:0007669"/>
    <property type="project" value="UniProtKB-KW"/>
</dbReference>
<evidence type="ECO:0000256" key="2">
    <source>
        <dbReference type="ARBA" id="ARBA00022801"/>
    </source>
</evidence>
<accession>A0A1F8BAK9</accession>
<dbReference type="SUPFAM" id="SSF55811">
    <property type="entry name" value="Nudix"/>
    <property type="match status" value="1"/>
</dbReference>
<dbReference type="AlphaFoldDB" id="A0A1F8BAK9"/>
<dbReference type="Proteomes" id="UP000177501">
    <property type="component" value="Unassembled WGS sequence"/>
</dbReference>
<dbReference type="GO" id="GO:0006753">
    <property type="term" value="P:nucleoside phosphate metabolic process"/>
    <property type="evidence" value="ECO:0007669"/>
    <property type="project" value="TreeGrafter"/>
</dbReference>
<evidence type="ECO:0000313" key="5">
    <source>
        <dbReference type="Proteomes" id="UP000177501"/>
    </source>
</evidence>
<gene>
    <name evidence="4" type="ORF">A2955_03060</name>
</gene>
<proteinExistence type="predicted"/>
<dbReference type="GO" id="GO:0005829">
    <property type="term" value="C:cytosol"/>
    <property type="evidence" value="ECO:0007669"/>
    <property type="project" value="TreeGrafter"/>
</dbReference>